<evidence type="ECO:0000259" key="4">
    <source>
        <dbReference type="PROSITE" id="PS50893"/>
    </source>
</evidence>
<accession>A0A329MTK5</accession>
<evidence type="ECO:0000256" key="2">
    <source>
        <dbReference type="ARBA" id="ARBA00022741"/>
    </source>
</evidence>
<keyword evidence="6" id="KW-1185">Reference proteome</keyword>
<dbReference type="PANTHER" id="PTHR42939:SF1">
    <property type="entry name" value="ABC TRANSPORTER ATP-BINDING PROTEIN ALBC-RELATED"/>
    <property type="match status" value="1"/>
</dbReference>
<keyword evidence="1" id="KW-0813">Transport</keyword>
<dbReference type="InterPro" id="IPR003593">
    <property type="entry name" value="AAA+_ATPase"/>
</dbReference>
<dbReference type="CDD" id="cd03230">
    <property type="entry name" value="ABC_DR_subfamily_A"/>
    <property type="match status" value="1"/>
</dbReference>
<dbReference type="AlphaFoldDB" id="A0A329MTK5"/>
<keyword evidence="3 5" id="KW-0067">ATP-binding</keyword>
<evidence type="ECO:0000313" key="6">
    <source>
        <dbReference type="Proteomes" id="UP000250369"/>
    </source>
</evidence>
<protein>
    <submittedName>
        <fullName evidence="5">ABC transporter ATP-binding protein</fullName>
    </submittedName>
</protein>
<dbReference type="PROSITE" id="PS00211">
    <property type="entry name" value="ABC_TRANSPORTER_1"/>
    <property type="match status" value="1"/>
</dbReference>
<evidence type="ECO:0000313" key="5">
    <source>
        <dbReference type="EMBL" id="RAV23295.1"/>
    </source>
</evidence>
<proteinExistence type="predicted"/>
<feature type="domain" description="ABC transporter" evidence="4">
    <location>
        <begin position="2"/>
        <end position="224"/>
    </location>
</feature>
<keyword evidence="2" id="KW-0547">Nucleotide-binding</keyword>
<dbReference type="InterPro" id="IPR027417">
    <property type="entry name" value="P-loop_NTPase"/>
</dbReference>
<dbReference type="Proteomes" id="UP000250369">
    <property type="component" value="Unassembled WGS sequence"/>
</dbReference>
<evidence type="ECO:0000256" key="3">
    <source>
        <dbReference type="ARBA" id="ARBA00022840"/>
    </source>
</evidence>
<dbReference type="Gene3D" id="3.40.50.300">
    <property type="entry name" value="P-loop containing nucleotide triphosphate hydrolases"/>
    <property type="match status" value="1"/>
</dbReference>
<dbReference type="InterPro" id="IPR003439">
    <property type="entry name" value="ABC_transporter-like_ATP-bd"/>
</dbReference>
<dbReference type="PROSITE" id="PS50893">
    <property type="entry name" value="ABC_TRANSPORTER_2"/>
    <property type="match status" value="1"/>
</dbReference>
<sequence length="238" mass="27149">MIELKYMEKRYAGSDAYVYVRDMTIQKGEIVGILGENGSGKTTLLKSIMGIGEVQNGSITIEGKPASELYDRMAFITEEGSFFPDLTPDEYAQFLAGFFTRFDRELYDKLLKFYELEPEDAIKTFSKGQKAKLEICAGLAKKADYLLMDEPLIGKDMFTRRDFFKLMLSGLRGDETVLFATHLIDDVEHVIDRAIIMKKGRVAADFYIDEMREQGRTLAEMMAEASGYKADKYRDVFE</sequence>
<evidence type="ECO:0000256" key="1">
    <source>
        <dbReference type="ARBA" id="ARBA00022448"/>
    </source>
</evidence>
<reference evidence="5 6" key="1">
    <citation type="journal article" date="2009" name="Int. J. Syst. Evol. Microbiol.">
        <title>Paenibacillus contaminans sp. nov., isolated from a contaminated laboratory plate.</title>
        <authorList>
            <person name="Chou J.H."/>
            <person name="Lee J.H."/>
            <person name="Lin M.C."/>
            <person name="Chang P.S."/>
            <person name="Arun A.B."/>
            <person name="Young C.C."/>
            <person name="Chen W.M."/>
        </authorList>
    </citation>
    <scope>NUCLEOTIDE SEQUENCE [LARGE SCALE GENOMIC DNA]</scope>
    <source>
        <strain evidence="5 6">CKOBP-6</strain>
    </source>
</reference>
<dbReference type="RefSeq" id="WP_113029406.1">
    <property type="nucleotide sequence ID" value="NZ_QMFB01000001.1"/>
</dbReference>
<name>A0A329MTK5_9BACL</name>
<dbReference type="Pfam" id="PF00005">
    <property type="entry name" value="ABC_tran"/>
    <property type="match status" value="1"/>
</dbReference>
<dbReference type="OrthoDB" id="9804819at2"/>
<dbReference type="SUPFAM" id="SSF52540">
    <property type="entry name" value="P-loop containing nucleoside triphosphate hydrolases"/>
    <property type="match status" value="1"/>
</dbReference>
<dbReference type="GO" id="GO:0016887">
    <property type="term" value="F:ATP hydrolysis activity"/>
    <property type="evidence" value="ECO:0007669"/>
    <property type="project" value="InterPro"/>
</dbReference>
<dbReference type="GO" id="GO:0005524">
    <property type="term" value="F:ATP binding"/>
    <property type="evidence" value="ECO:0007669"/>
    <property type="project" value="UniProtKB-KW"/>
</dbReference>
<dbReference type="InterPro" id="IPR051782">
    <property type="entry name" value="ABC_Transporter_VariousFunc"/>
</dbReference>
<dbReference type="SMART" id="SM00382">
    <property type="entry name" value="AAA"/>
    <property type="match status" value="1"/>
</dbReference>
<gene>
    <name evidence="5" type="ORF">DQG23_03630</name>
</gene>
<dbReference type="PANTHER" id="PTHR42939">
    <property type="entry name" value="ABC TRANSPORTER ATP-BINDING PROTEIN ALBC-RELATED"/>
    <property type="match status" value="1"/>
</dbReference>
<dbReference type="EMBL" id="QMFB01000001">
    <property type="protein sequence ID" value="RAV23295.1"/>
    <property type="molecule type" value="Genomic_DNA"/>
</dbReference>
<dbReference type="InterPro" id="IPR017871">
    <property type="entry name" value="ABC_transporter-like_CS"/>
</dbReference>
<organism evidence="5 6">
    <name type="scientific">Paenibacillus contaminans</name>
    <dbReference type="NCBI Taxonomy" id="450362"/>
    <lineage>
        <taxon>Bacteria</taxon>
        <taxon>Bacillati</taxon>
        <taxon>Bacillota</taxon>
        <taxon>Bacilli</taxon>
        <taxon>Bacillales</taxon>
        <taxon>Paenibacillaceae</taxon>
        <taxon>Paenibacillus</taxon>
    </lineage>
</organism>
<comment type="caution">
    <text evidence="5">The sequence shown here is derived from an EMBL/GenBank/DDBJ whole genome shotgun (WGS) entry which is preliminary data.</text>
</comment>